<dbReference type="InterPro" id="IPR002172">
    <property type="entry name" value="LDrepeatLR_classA_rpt"/>
</dbReference>
<dbReference type="InterPro" id="IPR023415">
    <property type="entry name" value="LDLR_class-A_CS"/>
</dbReference>
<feature type="disulfide bond" evidence="6">
    <location>
        <begin position="587"/>
        <end position="630"/>
    </location>
</feature>
<feature type="signal peptide" evidence="7">
    <location>
        <begin position="1"/>
        <end position="18"/>
    </location>
</feature>
<dbReference type="Pfam" id="PF00084">
    <property type="entry name" value="Sushi"/>
    <property type="match status" value="5"/>
</dbReference>
<feature type="chain" id="PRO_5044815637" evidence="7">
    <location>
        <begin position="19"/>
        <end position="868"/>
    </location>
</feature>
<evidence type="ECO:0000256" key="7">
    <source>
        <dbReference type="SAM" id="SignalP"/>
    </source>
</evidence>
<evidence type="ECO:0000256" key="4">
    <source>
        <dbReference type="ARBA" id="ARBA00023157"/>
    </source>
</evidence>
<evidence type="ECO:0000256" key="5">
    <source>
        <dbReference type="PROSITE-ProRule" id="PRU00124"/>
    </source>
</evidence>
<organism evidence="10 11">
    <name type="scientific">Sinanodonta woodiana</name>
    <name type="common">Chinese pond mussel</name>
    <name type="synonym">Anodonta woodiana</name>
    <dbReference type="NCBI Taxonomy" id="1069815"/>
    <lineage>
        <taxon>Eukaryota</taxon>
        <taxon>Metazoa</taxon>
        <taxon>Spiralia</taxon>
        <taxon>Lophotrochozoa</taxon>
        <taxon>Mollusca</taxon>
        <taxon>Bivalvia</taxon>
        <taxon>Autobranchia</taxon>
        <taxon>Heteroconchia</taxon>
        <taxon>Palaeoheterodonta</taxon>
        <taxon>Unionida</taxon>
        <taxon>Unionoidea</taxon>
        <taxon>Unionidae</taxon>
        <taxon>Unioninae</taxon>
        <taxon>Sinanodonta</taxon>
    </lineage>
</organism>
<reference evidence="10 11" key="1">
    <citation type="submission" date="2024-11" db="EMBL/GenBank/DDBJ databases">
        <title>Chromosome-level genome assembly of the freshwater bivalve Anodonta woodiana.</title>
        <authorList>
            <person name="Chen X."/>
        </authorList>
    </citation>
    <scope>NUCLEOTIDE SEQUENCE [LARGE SCALE GENOMIC DNA]</scope>
    <source>
        <strain evidence="10">MN2024</strain>
        <tissue evidence="10">Gills</tissue>
    </source>
</reference>
<evidence type="ECO:0000259" key="9">
    <source>
        <dbReference type="PROSITE" id="PS50923"/>
    </source>
</evidence>
<proteinExistence type="predicted"/>
<feature type="disulfide bond" evidence="6">
    <location>
        <begin position="553"/>
        <end position="580"/>
    </location>
</feature>
<accession>A0ABD3WE14</accession>
<dbReference type="Gene3D" id="4.10.400.10">
    <property type="entry name" value="Low-density Lipoprotein Receptor"/>
    <property type="match status" value="1"/>
</dbReference>
<dbReference type="PROSITE" id="PS50068">
    <property type="entry name" value="LDLRA_2"/>
    <property type="match status" value="1"/>
</dbReference>
<dbReference type="PANTHER" id="PTHR45785">
    <property type="entry name" value="COMPLEMENT FACTOR H-RELATED"/>
    <property type="match status" value="1"/>
</dbReference>
<evidence type="ECO:0000256" key="1">
    <source>
        <dbReference type="ARBA" id="ARBA00004328"/>
    </source>
</evidence>
<gene>
    <name evidence="10" type="ORF">ACJMK2_040064</name>
</gene>
<dbReference type="SUPFAM" id="SSF57424">
    <property type="entry name" value="LDL receptor-like module"/>
    <property type="match status" value="1"/>
</dbReference>
<evidence type="ECO:0000259" key="8">
    <source>
        <dbReference type="PROSITE" id="PS50041"/>
    </source>
</evidence>
<dbReference type="PANTHER" id="PTHR45785:SF2">
    <property type="entry name" value="COMPLEMENT FACTOR H-RELATED"/>
    <property type="match status" value="1"/>
</dbReference>
<dbReference type="SMART" id="SM00032">
    <property type="entry name" value="CCP"/>
    <property type="match status" value="9"/>
</dbReference>
<dbReference type="Gene3D" id="3.10.100.10">
    <property type="entry name" value="Mannose-Binding Protein A, subunit A"/>
    <property type="match status" value="1"/>
</dbReference>
<evidence type="ECO:0000313" key="10">
    <source>
        <dbReference type="EMBL" id="KAL3872112.1"/>
    </source>
</evidence>
<dbReference type="PROSITE" id="PS51257">
    <property type="entry name" value="PROKAR_LIPOPROTEIN"/>
    <property type="match status" value="1"/>
</dbReference>
<dbReference type="Pfam" id="PF00057">
    <property type="entry name" value="Ldl_recept_a"/>
    <property type="match status" value="1"/>
</dbReference>
<dbReference type="CDD" id="cd00033">
    <property type="entry name" value="CCP"/>
    <property type="match status" value="3"/>
</dbReference>
<comment type="subcellular location">
    <subcellularLocation>
        <location evidence="1">Virion</location>
    </subcellularLocation>
</comment>
<evidence type="ECO:0000256" key="2">
    <source>
        <dbReference type="ARBA" id="ARBA00022659"/>
    </source>
</evidence>
<feature type="disulfide bond" evidence="6">
    <location>
        <begin position="426"/>
        <end position="453"/>
    </location>
</feature>
<dbReference type="AlphaFoldDB" id="A0ABD3WE14"/>
<feature type="disulfide bond" evidence="6">
    <location>
        <begin position="460"/>
        <end position="503"/>
    </location>
</feature>
<dbReference type="CDD" id="cd00037">
    <property type="entry name" value="CLECT"/>
    <property type="match status" value="1"/>
</dbReference>
<comment type="caution">
    <text evidence="6">Lacks conserved residue(s) required for the propagation of feature annotation.</text>
</comment>
<feature type="domain" description="C-type lectin" evidence="8">
    <location>
        <begin position="730"/>
        <end position="848"/>
    </location>
</feature>
<dbReference type="SUPFAM" id="SSF57535">
    <property type="entry name" value="Complement control module/SCR domain"/>
    <property type="match status" value="5"/>
</dbReference>
<dbReference type="PROSITE" id="PS50041">
    <property type="entry name" value="C_TYPE_LECTIN_2"/>
    <property type="match status" value="1"/>
</dbReference>
<sequence>MNQRKMMVIFFLFGFVLGAISCSDKEFQCGTGACIDVTMQCDGYPDCLDTSDEIDGCGAKCVLNDLKQFRFKDEPVKAVYRSGNTIKISCPMELDYDYAHNYEKTSAELSCKNGSWVGNVPQCITTCQLDGFSQYLMNNQLTEKSYRHGQKIIIACPHSDDHEYDYDQLSEDLRSELTCHDGQWIGSYPKCYKGCFSKVLNDFLVEEQNIIDEYRSGEIISVSCFRKSSESQIGKNIWGYESDNQTRADMIRNLICLNGQWVGEYPECFALCRRSSIQGALTMETGSEYFLPGDVVQIKFCWGNIPVEGDSHLTCMANGSWYGNASCPPQIRTCQYPDEIENGQILNNSVEVGQHIHFRCDEGYILKGPNMMLCYNDGNFHSEIMPTCEAVQCQPLRHPDNGWIDHYEDSDGRASNNYGSFVRIRCRHGYQLIGSKRRQCQSDMTWSGEDAVCQRQRANCYKIPVVPGAKLEGQQKQWYIHGSNISYSCMQNYILRGSRHFSCDDGQWMGGGFNCTTVQCQPLRPPDNGWIDHYENSDGRASNNYGSFVRIRCRHGYQLIGSERRQCQSDMTWSGEDAVCQRQRANCYKIPVVPGAKLEGQQKQWYIHGSNISYSCMQNYILRGSRQFLCVDGQWMGGGFNCTSPVCKLSPLDLRYGRFSGVDPMTIVHGDSMSIRETIKCNDGYTVPPNISYVSCYNSTLDPPTFDCVKYDDSISSCHLSNYEGKVIRYKDKCYLATDSTFMYRHYGGIHKDAGSFCRNLGSNAYLAIIPDKETNEAVRYLINLVHGEHKYWFGAQWNSYKSRWMWHNEIPLNYTNWKSGDDSKTAHVKSQNCAVFTSDGRWEDTVCWNFGTTDKMYKALCEIAVNW</sequence>
<feature type="domain" description="Sushi" evidence="9">
    <location>
        <begin position="458"/>
        <end position="517"/>
    </location>
</feature>
<keyword evidence="2 6" id="KW-0768">Sushi</keyword>
<protein>
    <submittedName>
        <fullName evidence="10">Uncharacterized protein</fullName>
    </submittedName>
</protein>
<dbReference type="InterPro" id="IPR036055">
    <property type="entry name" value="LDL_receptor-like_sf"/>
</dbReference>
<name>A0ABD3WE14_SINWO</name>
<feature type="domain" description="Sushi" evidence="9">
    <location>
        <begin position="332"/>
        <end position="390"/>
    </location>
</feature>
<dbReference type="InterPro" id="IPR016186">
    <property type="entry name" value="C-type_lectin-like/link_sf"/>
</dbReference>
<feature type="domain" description="Sushi" evidence="9">
    <location>
        <begin position="518"/>
        <end position="582"/>
    </location>
</feature>
<dbReference type="PROSITE" id="PS01209">
    <property type="entry name" value="LDLRA_1"/>
    <property type="match status" value="1"/>
</dbReference>
<evidence type="ECO:0000256" key="3">
    <source>
        <dbReference type="ARBA" id="ARBA00022729"/>
    </source>
</evidence>
<keyword evidence="11" id="KW-1185">Reference proteome</keyword>
<dbReference type="InterPro" id="IPR051503">
    <property type="entry name" value="ComplSys_Reg/VirEntry_Med"/>
</dbReference>
<keyword evidence="3 7" id="KW-0732">Signal</keyword>
<dbReference type="InterPro" id="IPR001304">
    <property type="entry name" value="C-type_lectin-like"/>
</dbReference>
<feature type="disulfide bond" evidence="5">
    <location>
        <begin position="29"/>
        <end position="47"/>
    </location>
</feature>
<dbReference type="SMART" id="SM00192">
    <property type="entry name" value="LDLa"/>
    <property type="match status" value="1"/>
</dbReference>
<dbReference type="SUPFAM" id="SSF56436">
    <property type="entry name" value="C-type lectin-like"/>
    <property type="match status" value="1"/>
</dbReference>
<keyword evidence="4 6" id="KW-1015">Disulfide bond</keyword>
<feature type="domain" description="Sushi" evidence="9">
    <location>
        <begin position="391"/>
        <end position="455"/>
    </location>
</feature>
<dbReference type="EMBL" id="JBJQND010000007">
    <property type="protein sequence ID" value="KAL3872112.1"/>
    <property type="molecule type" value="Genomic_DNA"/>
</dbReference>
<dbReference type="PROSITE" id="PS50923">
    <property type="entry name" value="SUSHI"/>
    <property type="match status" value="5"/>
</dbReference>
<dbReference type="InterPro" id="IPR035976">
    <property type="entry name" value="Sushi/SCR/CCP_sf"/>
</dbReference>
<dbReference type="CDD" id="cd00112">
    <property type="entry name" value="LDLa"/>
    <property type="match status" value="1"/>
</dbReference>
<dbReference type="InterPro" id="IPR016187">
    <property type="entry name" value="CTDL_fold"/>
</dbReference>
<dbReference type="InterPro" id="IPR000436">
    <property type="entry name" value="Sushi_SCR_CCP_dom"/>
</dbReference>
<feature type="disulfide bond" evidence="5">
    <location>
        <begin position="22"/>
        <end position="34"/>
    </location>
</feature>
<dbReference type="Proteomes" id="UP001634394">
    <property type="component" value="Unassembled WGS sequence"/>
</dbReference>
<evidence type="ECO:0000313" key="11">
    <source>
        <dbReference type="Proteomes" id="UP001634394"/>
    </source>
</evidence>
<evidence type="ECO:0000256" key="6">
    <source>
        <dbReference type="PROSITE-ProRule" id="PRU00302"/>
    </source>
</evidence>
<comment type="caution">
    <text evidence="10">The sequence shown here is derived from an EMBL/GenBank/DDBJ whole genome shotgun (WGS) entry which is preliminary data.</text>
</comment>
<feature type="domain" description="Sushi" evidence="9">
    <location>
        <begin position="585"/>
        <end position="644"/>
    </location>
</feature>
<dbReference type="Gene3D" id="2.10.70.10">
    <property type="entry name" value="Complement Module, domain 1"/>
    <property type="match status" value="5"/>
</dbReference>
<dbReference type="SMART" id="SM00034">
    <property type="entry name" value="CLECT"/>
    <property type="match status" value="1"/>
</dbReference>